<name>A0A517SQM3_9BACT</name>
<proteinExistence type="predicted"/>
<keyword evidence="3 6" id="KW-0812">Transmembrane</keyword>
<dbReference type="PANTHER" id="PTHR32196:SF72">
    <property type="entry name" value="RIBOSE IMPORT PERMEASE PROTEIN RBSC"/>
    <property type="match status" value="1"/>
</dbReference>
<keyword evidence="4 6" id="KW-1133">Transmembrane helix</keyword>
<feature type="transmembrane region" description="Helical" evidence="6">
    <location>
        <begin position="338"/>
        <end position="357"/>
    </location>
</feature>
<evidence type="ECO:0000256" key="1">
    <source>
        <dbReference type="ARBA" id="ARBA00004651"/>
    </source>
</evidence>
<evidence type="ECO:0000256" key="3">
    <source>
        <dbReference type="ARBA" id="ARBA00022692"/>
    </source>
</evidence>
<feature type="transmembrane region" description="Helical" evidence="6">
    <location>
        <begin position="37"/>
        <end position="62"/>
    </location>
</feature>
<dbReference type="CDD" id="cd06579">
    <property type="entry name" value="TM_PBP1_transp_AraH_like"/>
    <property type="match status" value="1"/>
</dbReference>
<evidence type="ECO:0000256" key="5">
    <source>
        <dbReference type="ARBA" id="ARBA00023136"/>
    </source>
</evidence>
<evidence type="ECO:0000313" key="7">
    <source>
        <dbReference type="EMBL" id="QDT58426.1"/>
    </source>
</evidence>
<evidence type="ECO:0000256" key="2">
    <source>
        <dbReference type="ARBA" id="ARBA00022475"/>
    </source>
</evidence>
<feature type="transmembrane region" description="Helical" evidence="6">
    <location>
        <begin position="122"/>
        <end position="147"/>
    </location>
</feature>
<keyword evidence="5 6" id="KW-0472">Membrane</keyword>
<dbReference type="OrthoDB" id="9813906at2"/>
<dbReference type="AlphaFoldDB" id="A0A517SQM3"/>
<evidence type="ECO:0000256" key="6">
    <source>
        <dbReference type="SAM" id="Phobius"/>
    </source>
</evidence>
<dbReference type="GO" id="GO:0022857">
    <property type="term" value="F:transmembrane transporter activity"/>
    <property type="evidence" value="ECO:0007669"/>
    <property type="project" value="InterPro"/>
</dbReference>
<keyword evidence="8" id="KW-1185">Reference proteome</keyword>
<evidence type="ECO:0000256" key="4">
    <source>
        <dbReference type="ARBA" id="ARBA00022989"/>
    </source>
</evidence>
<comment type="subcellular location">
    <subcellularLocation>
        <location evidence="1">Cell membrane</location>
        <topology evidence="1">Multi-pass membrane protein</topology>
    </subcellularLocation>
</comment>
<evidence type="ECO:0000313" key="8">
    <source>
        <dbReference type="Proteomes" id="UP000315003"/>
    </source>
</evidence>
<protein>
    <submittedName>
        <fullName evidence="7">Ribose transport system permease protein RbsC</fullName>
    </submittedName>
</protein>
<dbReference type="RefSeq" id="WP_145269577.1">
    <property type="nucleotide sequence ID" value="NZ_CP036272.1"/>
</dbReference>
<gene>
    <name evidence="7" type="primary">rbsC_1</name>
    <name evidence="7" type="ORF">SV7mr_09190</name>
</gene>
<reference evidence="7 8" key="1">
    <citation type="submission" date="2019-02" db="EMBL/GenBank/DDBJ databases">
        <title>Deep-cultivation of Planctomycetes and their phenomic and genomic characterization uncovers novel biology.</title>
        <authorList>
            <person name="Wiegand S."/>
            <person name="Jogler M."/>
            <person name="Boedeker C."/>
            <person name="Pinto D."/>
            <person name="Vollmers J."/>
            <person name="Rivas-Marin E."/>
            <person name="Kohn T."/>
            <person name="Peeters S.H."/>
            <person name="Heuer A."/>
            <person name="Rast P."/>
            <person name="Oberbeckmann S."/>
            <person name="Bunk B."/>
            <person name="Jeske O."/>
            <person name="Meyerdierks A."/>
            <person name="Storesund J.E."/>
            <person name="Kallscheuer N."/>
            <person name="Luecker S."/>
            <person name="Lage O.M."/>
            <person name="Pohl T."/>
            <person name="Merkel B.J."/>
            <person name="Hornburger P."/>
            <person name="Mueller R.-W."/>
            <person name="Bruemmer F."/>
            <person name="Labrenz M."/>
            <person name="Spormann A.M."/>
            <person name="Op den Camp H."/>
            <person name="Overmann J."/>
            <person name="Amann R."/>
            <person name="Jetten M.S.M."/>
            <person name="Mascher T."/>
            <person name="Medema M.H."/>
            <person name="Devos D.P."/>
            <person name="Kaster A.-K."/>
            <person name="Ovreas L."/>
            <person name="Rohde M."/>
            <person name="Galperin M.Y."/>
            <person name="Jogler C."/>
        </authorList>
    </citation>
    <scope>NUCLEOTIDE SEQUENCE [LARGE SCALE GENOMIC DNA]</scope>
    <source>
        <strain evidence="7 8">SV_7m_r</strain>
    </source>
</reference>
<keyword evidence="2" id="KW-1003">Cell membrane</keyword>
<accession>A0A517SQM3</accession>
<feature type="transmembrane region" description="Helical" evidence="6">
    <location>
        <begin position="154"/>
        <end position="174"/>
    </location>
</feature>
<dbReference type="GO" id="GO:0005886">
    <property type="term" value="C:plasma membrane"/>
    <property type="evidence" value="ECO:0007669"/>
    <property type="project" value="UniProtKB-SubCell"/>
</dbReference>
<dbReference type="PANTHER" id="PTHR32196">
    <property type="entry name" value="ABC TRANSPORTER PERMEASE PROTEIN YPHD-RELATED-RELATED"/>
    <property type="match status" value="1"/>
</dbReference>
<dbReference type="InterPro" id="IPR001851">
    <property type="entry name" value="ABC_transp_permease"/>
</dbReference>
<sequence>MTDDVSPANAPESAPSAQGSRALGILKLLTEFQIGPILALIAIIFCFALLDVALGNGGFATLRNLRVVTHQAALIGMPALGMTMIIIAGGIDLSAGTALTLSCTALAVAFRDYTVPVEQSGAVMGIVGALSLCLVIGVLCGLLNGIIISLTEMVPFIVTLGTMTIFLGLGQIWASESTVYPGPGHLPIWLENLCYTGKRGTDYFIPGLPIPGSVLLTIVLAIIVAALMRYTVLGRNIVAVGSNPQTARLCGINVPLTTVLVYAIAGIFVAFGALLYFGNVKNGNPSDGTGLELQIIAAVVLGGGSLSGGRGSVLGTLVGALIIKVIDNGCTMLSIPNTYTHIMIGVIIIVAVLIDGLRNGKPKWLFR</sequence>
<organism evidence="7 8">
    <name type="scientific">Stieleria bergensis</name>
    <dbReference type="NCBI Taxonomy" id="2528025"/>
    <lineage>
        <taxon>Bacteria</taxon>
        <taxon>Pseudomonadati</taxon>
        <taxon>Planctomycetota</taxon>
        <taxon>Planctomycetia</taxon>
        <taxon>Pirellulales</taxon>
        <taxon>Pirellulaceae</taxon>
        <taxon>Stieleria</taxon>
    </lineage>
</organism>
<feature type="transmembrane region" description="Helical" evidence="6">
    <location>
        <begin position="208"/>
        <end position="228"/>
    </location>
</feature>
<feature type="transmembrane region" description="Helical" evidence="6">
    <location>
        <begin position="249"/>
        <end position="277"/>
    </location>
</feature>
<dbReference type="Proteomes" id="UP000315003">
    <property type="component" value="Chromosome"/>
</dbReference>
<dbReference type="EMBL" id="CP036272">
    <property type="protein sequence ID" value="QDT58426.1"/>
    <property type="molecule type" value="Genomic_DNA"/>
</dbReference>
<dbReference type="Pfam" id="PF02653">
    <property type="entry name" value="BPD_transp_2"/>
    <property type="match status" value="1"/>
</dbReference>